<keyword evidence="2" id="KW-1185">Reference proteome</keyword>
<evidence type="ECO:0000313" key="1">
    <source>
        <dbReference type="EMBL" id="KAJ9689173.1"/>
    </source>
</evidence>
<organism evidence="1 2">
    <name type="scientific">Vitis rotundifolia</name>
    <name type="common">Muscadine grape</name>
    <dbReference type="NCBI Taxonomy" id="103349"/>
    <lineage>
        <taxon>Eukaryota</taxon>
        <taxon>Viridiplantae</taxon>
        <taxon>Streptophyta</taxon>
        <taxon>Embryophyta</taxon>
        <taxon>Tracheophyta</taxon>
        <taxon>Spermatophyta</taxon>
        <taxon>Magnoliopsida</taxon>
        <taxon>eudicotyledons</taxon>
        <taxon>Gunneridae</taxon>
        <taxon>Pentapetalae</taxon>
        <taxon>rosids</taxon>
        <taxon>Vitales</taxon>
        <taxon>Vitaceae</taxon>
        <taxon>Viteae</taxon>
        <taxon>Vitis</taxon>
    </lineage>
</organism>
<evidence type="ECO:0000313" key="2">
    <source>
        <dbReference type="Proteomes" id="UP001168098"/>
    </source>
</evidence>
<reference evidence="1 2" key="1">
    <citation type="journal article" date="2023" name="BMC Biotechnol.">
        <title>Vitis rotundifolia cv Carlos genome sequencing.</title>
        <authorList>
            <person name="Huff M."/>
            <person name="Hulse-Kemp A."/>
            <person name="Scheffler B."/>
            <person name="Youngblood R."/>
            <person name="Simpson S."/>
            <person name="Babiker E."/>
            <person name="Staton M."/>
        </authorList>
    </citation>
    <scope>NUCLEOTIDE SEQUENCE [LARGE SCALE GENOMIC DNA]</scope>
    <source>
        <tissue evidence="1">Leaf</tissue>
    </source>
</reference>
<protein>
    <submittedName>
        <fullName evidence="1">Uncharacterized protein</fullName>
    </submittedName>
</protein>
<comment type="caution">
    <text evidence="1">The sequence shown here is derived from an EMBL/GenBank/DDBJ whole genome shotgun (WGS) entry which is preliminary data.</text>
</comment>
<dbReference type="EMBL" id="JARBHA010000011">
    <property type="protein sequence ID" value="KAJ9689173.1"/>
    <property type="molecule type" value="Genomic_DNA"/>
</dbReference>
<dbReference type="Proteomes" id="UP001168098">
    <property type="component" value="Unassembled WGS sequence"/>
</dbReference>
<dbReference type="AlphaFoldDB" id="A0AA38ZIU6"/>
<proteinExistence type="predicted"/>
<accession>A0AA38ZIU6</accession>
<sequence length="77" mass="9382">MFDTKRAKMLNNALYQDEKLFWNFWKDEIVNILRYLGGSVKKYSDYKEFCLSYLGVLKQFNKRTSLYFVLYLEADWA</sequence>
<name>A0AA38ZIU6_VITRO</name>
<gene>
    <name evidence="1" type="ORF">PVL29_014701</name>
</gene>